<dbReference type="InterPro" id="IPR017871">
    <property type="entry name" value="ABC_transporter-like_CS"/>
</dbReference>
<evidence type="ECO:0000256" key="10">
    <source>
        <dbReference type="SAM" id="Phobius"/>
    </source>
</evidence>
<keyword evidence="6 13" id="KW-0067">ATP-binding</keyword>
<reference evidence="13 14" key="1">
    <citation type="submission" date="2018-12" db="EMBL/GenBank/DDBJ databases">
        <title>Bacillus chawlae sp. nov., Bacillus glennii sp. nov., and Bacillus saganii sp. nov. Isolated from the Vehicle Assembly Building at Kennedy Space Center where the Viking Spacecraft were Assembled.</title>
        <authorList>
            <person name="Seuylemezian A."/>
            <person name="Vaishampayan P."/>
        </authorList>
    </citation>
    <scope>NUCLEOTIDE SEQUENCE [LARGE SCALE GENOMIC DNA]</scope>
    <source>
        <strain evidence="13 14">L5</strain>
    </source>
</reference>
<accession>A0A433HJT9</accession>
<feature type="compositionally biased region" description="Polar residues" evidence="9">
    <location>
        <begin position="25"/>
        <end position="42"/>
    </location>
</feature>
<dbReference type="PANTHER" id="PTHR43394">
    <property type="entry name" value="ATP-DEPENDENT PERMEASE MDL1, MITOCHONDRIAL"/>
    <property type="match status" value="1"/>
</dbReference>
<dbReference type="PROSITE" id="PS50893">
    <property type="entry name" value="ABC_TRANSPORTER_2"/>
    <property type="match status" value="1"/>
</dbReference>
<evidence type="ECO:0000256" key="1">
    <source>
        <dbReference type="ARBA" id="ARBA00004651"/>
    </source>
</evidence>
<evidence type="ECO:0000313" key="13">
    <source>
        <dbReference type="EMBL" id="RUQ28696.1"/>
    </source>
</evidence>
<dbReference type="Pfam" id="PF00664">
    <property type="entry name" value="ABC_membrane"/>
    <property type="match status" value="1"/>
</dbReference>
<dbReference type="GO" id="GO:0005524">
    <property type="term" value="F:ATP binding"/>
    <property type="evidence" value="ECO:0007669"/>
    <property type="project" value="UniProtKB-KW"/>
</dbReference>
<dbReference type="InterPro" id="IPR039421">
    <property type="entry name" value="Type_1_exporter"/>
</dbReference>
<dbReference type="GO" id="GO:0016887">
    <property type="term" value="F:ATP hydrolysis activity"/>
    <property type="evidence" value="ECO:0007669"/>
    <property type="project" value="InterPro"/>
</dbReference>
<keyword evidence="3" id="KW-1003">Cell membrane</keyword>
<dbReference type="SMART" id="SM00382">
    <property type="entry name" value="AAA"/>
    <property type="match status" value="1"/>
</dbReference>
<dbReference type="FunFam" id="3.40.50.300:FF:000287">
    <property type="entry name" value="Multidrug ABC transporter ATP-binding protein"/>
    <property type="match status" value="1"/>
</dbReference>
<dbReference type="GO" id="GO:0015421">
    <property type="term" value="F:ABC-type oligopeptide transporter activity"/>
    <property type="evidence" value="ECO:0007669"/>
    <property type="project" value="TreeGrafter"/>
</dbReference>
<comment type="caution">
    <text evidence="13">The sequence shown here is derived from an EMBL/GenBank/DDBJ whole genome shotgun (WGS) entry which is preliminary data.</text>
</comment>
<feature type="domain" description="ABC transmembrane type-1" evidence="12">
    <location>
        <begin position="65"/>
        <end position="346"/>
    </location>
</feature>
<evidence type="ECO:0000256" key="5">
    <source>
        <dbReference type="ARBA" id="ARBA00022741"/>
    </source>
</evidence>
<sequence>MFFTKEFTNHNSERRHIEVRRVPAPSSSNNRTNPAFKSKSKPQNWSATVKRIWVYLAGKKGLLGLVILMVFASSALGLLGPYLIGAAIDDYIMTGDSSGFIKLLLALLGVYFFYSLSTWLQNFWMIGIAQDTVRTMRNQLFEHLHKLPIPFFDHRQHGELMSRVTNDMENVSSTLNSSFIQIFSSALTLAGTVGVMLWLSPLLTVITLMIVPLMFAGMKWITSRTGKLFKEQQRNIGELNGFIEETISGQRIVKMFSQERKVTGLFMERNGKLKQSGYLAQAYSGFIPKLMTVLNNLSFAIIAGIGGLLALKGLISIGTIVVFTEYSRQFTRPLNDLSNQFNTLLSAVAGAERVFEILDEEKEEKDEKQAIDLEKVAGNVDFEHVSFSYEKGANTIQNVSFHVSSGETVALIGPTGAGKTTIINLLSRFYNPDSGRILVDGHDIANVRRGSLRRHMGFVLQDSFLFVKSIRENIRYGRLGATDAEVEQAAKLANAYSFIMKLPEQFDTVLKQDGGGISQGQKQLLSIARTILADPTILILDEATSSIDTITEVKIQEALRRLMKGRTSFVIAHRLNTIQQANQIFVLEEGTILEKGSHESLLRDKGFYYGLYHSQLHDKGHLSG</sequence>
<dbReference type="SUPFAM" id="SSF52540">
    <property type="entry name" value="P-loop containing nucleoside triphosphate hydrolases"/>
    <property type="match status" value="1"/>
</dbReference>
<keyword evidence="2" id="KW-0813">Transport</keyword>
<keyword evidence="8 10" id="KW-0472">Membrane</keyword>
<gene>
    <name evidence="13" type="ORF">ELQ35_12050</name>
</gene>
<protein>
    <submittedName>
        <fullName evidence="13">ABC transporter ATP-binding protein</fullName>
    </submittedName>
</protein>
<organism evidence="13 14">
    <name type="scientific">Peribacillus cavernae</name>
    <dbReference type="NCBI Taxonomy" id="1674310"/>
    <lineage>
        <taxon>Bacteria</taxon>
        <taxon>Bacillati</taxon>
        <taxon>Bacillota</taxon>
        <taxon>Bacilli</taxon>
        <taxon>Bacillales</taxon>
        <taxon>Bacillaceae</taxon>
        <taxon>Peribacillus</taxon>
    </lineage>
</organism>
<evidence type="ECO:0000259" key="11">
    <source>
        <dbReference type="PROSITE" id="PS50893"/>
    </source>
</evidence>
<dbReference type="AlphaFoldDB" id="A0A433HJT9"/>
<dbReference type="PANTHER" id="PTHR43394:SF1">
    <property type="entry name" value="ATP-BINDING CASSETTE SUB-FAMILY B MEMBER 10, MITOCHONDRIAL"/>
    <property type="match status" value="1"/>
</dbReference>
<dbReference type="FunFam" id="1.20.1560.10:FF:000011">
    <property type="entry name" value="Multidrug ABC transporter ATP-binding protein"/>
    <property type="match status" value="1"/>
</dbReference>
<proteinExistence type="predicted"/>
<evidence type="ECO:0000256" key="3">
    <source>
        <dbReference type="ARBA" id="ARBA00022475"/>
    </source>
</evidence>
<evidence type="ECO:0000313" key="14">
    <source>
        <dbReference type="Proteomes" id="UP000267430"/>
    </source>
</evidence>
<dbReference type="Pfam" id="PF00005">
    <property type="entry name" value="ABC_tran"/>
    <property type="match status" value="1"/>
</dbReference>
<evidence type="ECO:0000256" key="7">
    <source>
        <dbReference type="ARBA" id="ARBA00022989"/>
    </source>
</evidence>
<evidence type="ECO:0000256" key="6">
    <source>
        <dbReference type="ARBA" id="ARBA00022840"/>
    </source>
</evidence>
<feature type="region of interest" description="Disordered" evidence="9">
    <location>
        <begin position="18"/>
        <end position="42"/>
    </location>
</feature>
<feature type="domain" description="ABC transporter" evidence="11">
    <location>
        <begin position="380"/>
        <end position="614"/>
    </location>
</feature>
<evidence type="ECO:0000256" key="4">
    <source>
        <dbReference type="ARBA" id="ARBA00022692"/>
    </source>
</evidence>
<comment type="subcellular location">
    <subcellularLocation>
        <location evidence="1">Cell membrane</location>
        <topology evidence="1">Multi-pass membrane protein</topology>
    </subcellularLocation>
</comment>
<dbReference type="Proteomes" id="UP000267430">
    <property type="component" value="Unassembled WGS sequence"/>
</dbReference>
<feature type="transmembrane region" description="Helical" evidence="10">
    <location>
        <begin position="205"/>
        <end position="222"/>
    </location>
</feature>
<dbReference type="OrthoDB" id="9770415at2"/>
<dbReference type="Gene3D" id="1.20.1560.10">
    <property type="entry name" value="ABC transporter type 1, transmembrane domain"/>
    <property type="match status" value="1"/>
</dbReference>
<dbReference type="InterPro" id="IPR003439">
    <property type="entry name" value="ABC_transporter-like_ATP-bd"/>
</dbReference>
<name>A0A433HJT9_9BACI</name>
<evidence type="ECO:0000256" key="8">
    <source>
        <dbReference type="ARBA" id="ARBA00023136"/>
    </source>
</evidence>
<dbReference type="PROSITE" id="PS50929">
    <property type="entry name" value="ABC_TM1F"/>
    <property type="match status" value="1"/>
</dbReference>
<evidence type="ECO:0000256" key="2">
    <source>
        <dbReference type="ARBA" id="ARBA00022448"/>
    </source>
</evidence>
<dbReference type="InterPro" id="IPR036640">
    <property type="entry name" value="ABC1_TM_sf"/>
</dbReference>
<evidence type="ECO:0000259" key="12">
    <source>
        <dbReference type="PROSITE" id="PS50929"/>
    </source>
</evidence>
<feature type="transmembrane region" description="Helical" evidence="10">
    <location>
        <begin position="299"/>
        <end position="323"/>
    </location>
</feature>
<keyword evidence="4 10" id="KW-0812">Transmembrane</keyword>
<dbReference type="EMBL" id="RYZZ01000015">
    <property type="protein sequence ID" value="RUQ28696.1"/>
    <property type="molecule type" value="Genomic_DNA"/>
</dbReference>
<feature type="transmembrane region" description="Helical" evidence="10">
    <location>
        <begin position="100"/>
        <end position="120"/>
    </location>
</feature>
<dbReference type="GO" id="GO:0005886">
    <property type="term" value="C:plasma membrane"/>
    <property type="evidence" value="ECO:0007669"/>
    <property type="project" value="UniProtKB-SubCell"/>
</dbReference>
<keyword evidence="7 10" id="KW-1133">Transmembrane helix</keyword>
<dbReference type="RefSeq" id="WP_126865120.1">
    <property type="nucleotide sequence ID" value="NZ_JAUSTX010000007.1"/>
</dbReference>
<feature type="transmembrane region" description="Helical" evidence="10">
    <location>
        <begin position="178"/>
        <end position="199"/>
    </location>
</feature>
<dbReference type="CDD" id="cd18547">
    <property type="entry name" value="ABC_6TM_Tm288_like"/>
    <property type="match status" value="1"/>
</dbReference>
<feature type="transmembrane region" description="Helical" evidence="10">
    <location>
        <begin position="61"/>
        <end position="88"/>
    </location>
</feature>
<evidence type="ECO:0000256" key="9">
    <source>
        <dbReference type="SAM" id="MobiDB-lite"/>
    </source>
</evidence>
<dbReference type="PROSITE" id="PS00211">
    <property type="entry name" value="ABC_TRANSPORTER_1"/>
    <property type="match status" value="1"/>
</dbReference>
<keyword evidence="14" id="KW-1185">Reference proteome</keyword>
<dbReference type="InterPro" id="IPR003593">
    <property type="entry name" value="AAA+_ATPase"/>
</dbReference>
<dbReference type="InterPro" id="IPR011527">
    <property type="entry name" value="ABC1_TM_dom"/>
</dbReference>
<dbReference type="SUPFAM" id="SSF90123">
    <property type="entry name" value="ABC transporter transmembrane region"/>
    <property type="match status" value="1"/>
</dbReference>
<keyword evidence="5" id="KW-0547">Nucleotide-binding</keyword>
<dbReference type="Gene3D" id="3.40.50.300">
    <property type="entry name" value="P-loop containing nucleotide triphosphate hydrolases"/>
    <property type="match status" value="1"/>
</dbReference>
<dbReference type="InterPro" id="IPR027417">
    <property type="entry name" value="P-loop_NTPase"/>
</dbReference>